<keyword evidence="3" id="KW-1185">Reference proteome</keyword>
<feature type="transmembrane region" description="Helical" evidence="1">
    <location>
        <begin position="51"/>
        <end position="70"/>
    </location>
</feature>
<accession>A0AAV2BC18</accession>
<proteinExistence type="predicted"/>
<keyword evidence="1" id="KW-1133">Transmembrane helix</keyword>
<evidence type="ECO:0000313" key="2">
    <source>
        <dbReference type="EMBL" id="CAL1293462.1"/>
    </source>
</evidence>
<evidence type="ECO:0000313" key="3">
    <source>
        <dbReference type="Proteomes" id="UP001497382"/>
    </source>
</evidence>
<evidence type="ECO:0008006" key="4">
    <source>
        <dbReference type="Google" id="ProtNLM"/>
    </source>
</evidence>
<gene>
    <name evidence="2" type="ORF">LARSCL_LOCUS18208</name>
</gene>
<sequence length="76" mass="8810">MLCIFFYCIANSFFPLLASSLLKIINVYFLYSINIAPVGSTRSTTTFYYSFYLDLLFPVHLCRLLTRWVFGGRVSC</sequence>
<feature type="transmembrane region" description="Helical" evidence="1">
    <location>
        <begin position="12"/>
        <end position="31"/>
    </location>
</feature>
<organism evidence="2 3">
    <name type="scientific">Larinioides sclopetarius</name>
    <dbReference type="NCBI Taxonomy" id="280406"/>
    <lineage>
        <taxon>Eukaryota</taxon>
        <taxon>Metazoa</taxon>
        <taxon>Ecdysozoa</taxon>
        <taxon>Arthropoda</taxon>
        <taxon>Chelicerata</taxon>
        <taxon>Arachnida</taxon>
        <taxon>Araneae</taxon>
        <taxon>Araneomorphae</taxon>
        <taxon>Entelegynae</taxon>
        <taxon>Araneoidea</taxon>
        <taxon>Araneidae</taxon>
        <taxon>Larinioides</taxon>
    </lineage>
</organism>
<evidence type="ECO:0000256" key="1">
    <source>
        <dbReference type="SAM" id="Phobius"/>
    </source>
</evidence>
<keyword evidence="1" id="KW-0472">Membrane</keyword>
<protein>
    <recommendedName>
        <fullName evidence="4">Secreted protein</fullName>
    </recommendedName>
</protein>
<dbReference type="AlphaFoldDB" id="A0AAV2BC18"/>
<keyword evidence="1" id="KW-0812">Transmembrane</keyword>
<dbReference type="Proteomes" id="UP001497382">
    <property type="component" value="Unassembled WGS sequence"/>
</dbReference>
<comment type="caution">
    <text evidence="2">The sequence shown here is derived from an EMBL/GenBank/DDBJ whole genome shotgun (WGS) entry which is preliminary data.</text>
</comment>
<reference evidence="2 3" key="1">
    <citation type="submission" date="2024-04" db="EMBL/GenBank/DDBJ databases">
        <authorList>
            <person name="Rising A."/>
            <person name="Reimegard J."/>
            <person name="Sonavane S."/>
            <person name="Akerstrom W."/>
            <person name="Nylinder S."/>
            <person name="Hedman E."/>
            <person name="Kallberg Y."/>
        </authorList>
    </citation>
    <scope>NUCLEOTIDE SEQUENCE [LARGE SCALE GENOMIC DNA]</scope>
</reference>
<name>A0AAV2BC18_9ARAC</name>
<dbReference type="EMBL" id="CAXIEN010000327">
    <property type="protein sequence ID" value="CAL1293462.1"/>
    <property type="molecule type" value="Genomic_DNA"/>
</dbReference>